<dbReference type="EMBL" id="JAIMFO010000007">
    <property type="protein sequence ID" value="MBY4798016.1"/>
    <property type="molecule type" value="Genomic_DNA"/>
</dbReference>
<dbReference type="CDD" id="cd01894">
    <property type="entry name" value="EngA1"/>
    <property type="match status" value="1"/>
</dbReference>
<dbReference type="InterPro" id="IPR015946">
    <property type="entry name" value="KH_dom-like_a/b"/>
</dbReference>
<keyword evidence="4 10" id="KW-0677">Repeat</keyword>
<comment type="similarity">
    <text evidence="1 8 9 10">Belongs to the TRAFAC class TrmE-Era-EngA-EngB-Septin-like GTPase superfamily. EngA (Der) GTPase family.</text>
</comment>
<dbReference type="InterPro" id="IPR016484">
    <property type="entry name" value="GTPase_Der"/>
</dbReference>
<dbReference type="InterPro" id="IPR006073">
    <property type="entry name" value="GTP-bd"/>
</dbReference>
<dbReference type="PANTHER" id="PTHR43834:SF6">
    <property type="entry name" value="GTPASE DER"/>
    <property type="match status" value="1"/>
</dbReference>
<reference evidence="12 13" key="1">
    <citation type="submission" date="2021-08" db="EMBL/GenBank/DDBJ databases">
        <title>Collinsella faecalis sp. nov. isolated from swine faeces.</title>
        <authorList>
            <person name="Oh B.S."/>
            <person name="Lee J.H."/>
        </authorList>
    </citation>
    <scope>NUCLEOTIDE SEQUENCE [LARGE SCALE GENOMIC DNA]</scope>
    <source>
        <strain evidence="12 13">AGMB00827</strain>
    </source>
</reference>
<dbReference type="InterPro" id="IPR031166">
    <property type="entry name" value="G_ENGA"/>
</dbReference>
<evidence type="ECO:0000256" key="3">
    <source>
        <dbReference type="ARBA" id="ARBA00022517"/>
    </source>
</evidence>
<feature type="binding site" evidence="8">
    <location>
        <begin position="120"/>
        <end position="123"/>
    </location>
    <ligand>
        <name>GTP</name>
        <dbReference type="ChEBI" id="CHEBI:37565"/>
        <label>1</label>
    </ligand>
</feature>
<evidence type="ECO:0000256" key="8">
    <source>
        <dbReference type="HAMAP-Rule" id="MF_00195"/>
    </source>
</evidence>
<evidence type="ECO:0000256" key="4">
    <source>
        <dbReference type="ARBA" id="ARBA00022737"/>
    </source>
</evidence>
<dbReference type="RefSeq" id="WP_222199731.1">
    <property type="nucleotide sequence ID" value="NZ_JAIMFO010000007.1"/>
</dbReference>
<evidence type="ECO:0000256" key="1">
    <source>
        <dbReference type="ARBA" id="ARBA00008279"/>
    </source>
</evidence>
<keyword evidence="13" id="KW-1185">Reference proteome</keyword>
<evidence type="ECO:0000256" key="7">
    <source>
        <dbReference type="ARBA" id="ARBA00032345"/>
    </source>
</evidence>
<feature type="domain" description="EngA-type G" evidence="11">
    <location>
        <begin position="3"/>
        <end position="169"/>
    </location>
</feature>
<feature type="binding site" evidence="8">
    <location>
        <begin position="9"/>
        <end position="16"/>
    </location>
    <ligand>
        <name>GTP</name>
        <dbReference type="ChEBI" id="CHEBI:37565"/>
        <label>1</label>
    </ligand>
</feature>
<keyword evidence="5 8" id="KW-0547">Nucleotide-binding</keyword>
<evidence type="ECO:0000256" key="5">
    <source>
        <dbReference type="ARBA" id="ARBA00022741"/>
    </source>
</evidence>
<proteinExistence type="inferred from homology"/>
<keyword evidence="6 8" id="KW-0342">GTP-binding</keyword>
<dbReference type="PIRSF" id="PIRSF006485">
    <property type="entry name" value="GTP-binding_EngA"/>
    <property type="match status" value="1"/>
</dbReference>
<dbReference type="InterPro" id="IPR032859">
    <property type="entry name" value="KH_dom-like"/>
</dbReference>
<evidence type="ECO:0000256" key="2">
    <source>
        <dbReference type="ARBA" id="ARBA00020953"/>
    </source>
</evidence>
<dbReference type="NCBIfam" id="TIGR00231">
    <property type="entry name" value="small_GTP"/>
    <property type="match status" value="2"/>
</dbReference>
<dbReference type="PANTHER" id="PTHR43834">
    <property type="entry name" value="GTPASE DER"/>
    <property type="match status" value="1"/>
</dbReference>
<dbReference type="NCBIfam" id="TIGR03594">
    <property type="entry name" value="GTPase_EngA"/>
    <property type="match status" value="1"/>
</dbReference>
<keyword evidence="12" id="KW-0378">Hydrolase</keyword>
<dbReference type="SUPFAM" id="SSF52540">
    <property type="entry name" value="P-loop containing nucleoside triphosphate hydrolases"/>
    <property type="match status" value="2"/>
</dbReference>
<evidence type="ECO:0000256" key="10">
    <source>
        <dbReference type="RuleBase" id="RU004481"/>
    </source>
</evidence>
<name>A0ABS7MKX3_9ACTN</name>
<feature type="binding site" evidence="8">
    <location>
        <begin position="235"/>
        <end position="239"/>
    </location>
    <ligand>
        <name>GTP</name>
        <dbReference type="ChEBI" id="CHEBI:37565"/>
        <label>2</label>
    </ligand>
</feature>
<accession>A0ABS7MKX3</accession>
<dbReference type="GO" id="GO:0016787">
    <property type="term" value="F:hydrolase activity"/>
    <property type="evidence" value="ECO:0007669"/>
    <property type="project" value="UniProtKB-KW"/>
</dbReference>
<dbReference type="InterPro" id="IPR027417">
    <property type="entry name" value="P-loop_NTPase"/>
</dbReference>
<protein>
    <recommendedName>
        <fullName evidence="2 8">GTPase Der</fullName>
    </recommendedName>
    <alternativeName>
        <fullName evidence="7 8">GTP-binding protein EngA</fullName>
    </alternativeName>
</protein>
<evidence type="ECO:0000256" key="9">
    <source>
        <dbReference type="PROSITE-ProRule" id="PRU01049"/>
    </source>
</evidence>
<dbReference type="HAMAP" id="MF_00195">
    <property type="entry name" value="GTPase_Der"/>
    <property type="match status" value="1"/>
</dbReference>
<dbReference type="Pfam" id="PF01926">
    <property type="entry name" value="MMR_HSR1"/>
    <property type="match status" value="2"/>
</dbReference>
<dbReference type="CDD" id="cd01895">
    <property type="entry name" value="EngA2"/>
    <property type="match status" value="1"/>
</dbReference>
<dbReference type="PRINTS" id="PR00326">
    <property type="entry name" value="GTP1OBG"/>
</dbReference>
<evidence type="ECO:0000313" key="12">
    <source>
        <dbReference type="EMBL" id="MBY4798016.1"/>
    </source>
</evidence>
<feature type="binding site" evidence="8">
    <location>
        <begin position="188"/>
        <end position="195"/>
    </location>
    <ligand>
        <name>GTP</name>
        <dbReference type="ChEBI" id="CHEBI:37565"/>
        <label>2</label>
    </ligand>
</feature>
<comment type="function">
    <text evidence="8 10">GTPase that plays an essential role in the late steps of ribosome biogenesis.</text>
</comment>
<sequence length="448" mass="49926">MRPIVAIVGRPNVGKSTLVNRIAQTGEAIVHESRGVTRDRTYHQADWNGIEFDLVDTGGIEPLKSDDAFSGPIRDQALAAALEADAILFIVDGKTGATEEDESVARMLKRASVPLFLVVNKLDNPAREQEVLWEFYSLGVGEPHPISALHGHGTGDLLDELVAALPERSEPDPETESSDDLVSIAIIGRPNAGKSSLFNKILGSERSIVSDIAGTTRDAIDTILERDGRTYRLVDTAGIRKKSTAVEDIEYYSQVRGLRAIDRSDIALLVVDSSIGMTEQDQKVANLAIERGCALIILLNKWDLLEDDRARDQVIDTVKRRLTLAPWAQLLRISALTGRSIEKIWPLIDAAERARTMRISTSTLNRFVTSLREFGHTVIDGKRRLRMHYATQVATKPPTFSFFVNHPDLATDSFRRYVENRLREQFDLAGTPIRLHFRKKNEQRSKEG</sequence>
<dbReference type="InterPro" id="IPR005225">
    <property type="entry name" value="Small_GTP-bd"/>
</dbReference>
<evidence type="ECO:0000313" key="13">
    <source>
        <dbReference type="Proteomes" id="UP000700908"/>
    </source>
</evidence>
<feature type="domain" description="EngA-type G" evidence="11">
    <location>
        <begin position="182"/>
        <end position="356"/>
    </location>
</feature>
<gene>
    <name evidence="8 12" type="primary">der</name>
    <name evidence="12" type="ORF">K6V98_06610</name>
</gene>
<evidence type="ECO:0000259" key="11">
    <source>
        <dbReference type="PROSITE" id="PS51712"/>
    </source>
</evidence>
<comment type="caution">
    <text evidence="12">The sequence shown here is derived from an EMBL/GenBank/DDBJ whole genome shotgun (WGS) entry which is preliminary data.</text>
</comment>
<dbReference type="Gene3D" id="3.30.300.20">
    <property type="match status" value="1"/>
</dbReference>
<organism evidence="12 13">
    <name type="scientific">Collinsella ureilytica</name>
    <dbReference type="NCBI Taxonomy" id="2869515"/>
    <lineage>
        <taxon>Bacteria</taxon>
        <taxon>Bacillati</taxon>
        <taxon>Actinomycetota</taxon>
        <taxon>Coriobacteriia</taxon>
        <taxon>Coriobacteriales</taxon>
        <taxon>Coriobacteriaceae</taxon>
        <taxon>Collinsella</taxon>
    </lineage>
</organism>
<dbReference type="Gene3D" id="3.40.50.300">
    <property type="entry name" value="P-loop containing nucleotide triphosphate hydrolases"/>
    <property type="match status" value="2"/>
</dbReference>
<evidence type="ECO:0000256" key="6">
    <source>
        <dbReference type="ARBA" id="ARBA00023134"/>
    </source>
</evidence>
<dbReference type="Pfam" id="PF14714">
    <property type="entry name" value="KH_dom-like"/>
    <property type="match status" value="1"/>
</dbReference>
<dbReference type="PROSITE" id="PS51712">
    <property type="entry name" value="G_ENGA"/>
    <property type="match status" value="2"/>
</dbReference>
<dbReference type="Proteomes" id="UP000700908">
    <property type="component" value="Unassembled WGS sequence"/>
</dbReference>
<keyword evidence="3 8" id="KW-0690">Ribosome biogenesis</keyword>
<feature type="binding site" evidence="8">
    <location>
        <begin position="56"/>
        <end position="60"/>
    </location>
    <ligand>
        <name>GTP</name>
        <dbReference type="ChEBI" id="CHEBI:37565"/>
        <label>1</label>
    </ligand>
</feature>
<feature type="binding site" evidence="8">
    <location>
        <begin position="300"/>
        <end position="303"/>
    </location>
    <ligand>
        <name>GTP</name>
        <dbReference type="ChEBI" id="CHEBI:37565"/>
        <label>2</label>
    </ligand>
</feature>
<comment type="subunit">
    <text evidence="8">Associates with the 50S ribosomal subunit.</text>
</comment>